<dbReference type="InterPro" id="IPR000383">
    <property type="entry name" value="Xaa-Pro-like_dom"/>
</dbReference>
<feature type="domain" description="Xaa-Pro dipeptidyl-peptidase C-terminal" evidence="3">
    <location>
        <begin position="423"/>
        <end position="646"/>
    </location>
</feature>
<organism evidence="4 5">
    <name type="scientific">Zunongwangia mangrovi</name>
    <dbReference type="NCBI Taxonomy" id="1334022"/>
    <lineage>
        <taxon>Bacteria</taxon>
        <taxon>Pseudomonadati</taxon>
        <taxon>Bacteroidota</taxon>
        <taxon>Flavobacteriia</taxon>
        <taxon>Flavobacteriales</taxon>
        <taxon>Flavobacteriaceae</taxon>
        <taxon>Zunongwangia</taxon>
    </lineage>
</organism>
<evidence type="ECO:0000259" key="3">
    <source>
        <dbReference type="SMART" id="SM00939"/>
    </source>
</evidence>
<feature type="transmembrane region" description="Helical" evidence="2">
    <location>
        <begin position="58"/>
        <end position="74"/>
    </location>
</feature>
<sequence length="661" mass="74384">MFIFSQVNYLRANPRGIRWKQIFNFEARLWVLYPLAVPIKFYSLLTSLNYLTKMIKKQIAFFWIACSIVVVSFAQEKVQPIFENGEAQIVPEFEDSSKWIRHDLWVETEFDTDGDGKLDRMHVDVTRPEATETQGLKLPVIYESSPYYAGTAGFAEGIFWDVNHELGESPKERVHPEVVRRGERPIISNSQIETWVPRGYIVIHSSSPGTGLSDGSPTVGGDNESLAPKAVIDWLNGRAKGYTERTGNEEVKAYWSTGKVGMTGTSYNGTIPLAAATTGVDGLEAIIPVAPNTSYYHYYRSNGLVKSPGGYLGEDIDVLYDFIHSGDESKRTYSNRTVRDTEMRNNLDRVTGDYNDFWAGRDYLNDMKPMKAALLMSHGFNDWNVMPEHSYRIYKKAEEMGLPTQIYYHQNGHGGPPPLSMMNRWFTHFLFGIDNGVEDDPKAWIVRENDDRQKPTPYANYPNPEAKDVKLHLSKGAPKTGKLQLEKQDNQGNETLVDNYSFSGETLAQAENTDHRLLFVTPTLKEDVHLSGISTITLKLASSKPAANLSVWMVSLPWTEGRNSKITDNIITRGWADPQNYKSVTESEPLKPGKFYEMSFDLIPDDQIIKKGQQIGLMIFSSDKNFTLHPEPGTELTIDLDATSITIPVVGGEAALKTALE</sequence>
<keyword evidence="2" id="KW-0472">Membrane</keyword>
<accession>A0A1I1GF96</accession>
<gene>
    <name evidence="4" type="ORF">SAMN04487907_102257</name>
</gene>
<dbReference type="InterPro" id="IPR008979">
    <property type="entry name" value="Galactose-bd-like_sf"/>
</dbReference>
<dbReference type="Gene3D" id="3.40.50.1820">
    <property type="entry name" value="alpha/beta hydrolase"/>
    <property type="match status" value="1"/>
</dbReference>
<reference evidence="5" key="1">
    <citation type="submission" date="2016-10" db="EMBL/GenBank/DDBJ databases">
        <authorList>
            <person name="Varghese N."/>
            <person name="Submissions S."/>
        </authorList>
    </citation>
    <scope>NUCLEOTIDE SEQUENCE [LARGE SCALE GENOMIC DNA]</scope>
    <source>
        <strain evidence="5">DSM 24499</strain>
    </source>
</reference>
<dbReference type="NCBIfam" id="TIGR00976">
    <property type="entry name" value="CocE_NonD"/>
    <property type="match status" value="1"/>
</dbReference>
<dbReference type="PANTHER" id="PTHR43056">
    <property type="entry name" value="PEPTIDASE S9 PROLYL OLIGOPEPTIDASE"/>
    <property type="match status" value="1"/>
</dbReference>
<dbReference type="InterPro" id="IPR050585">
    <property type="entry name" value="Xaa-Pro_dipeptidyl-ppase/CocE"/>
</dbReference>
<dbReference type="STRING" id="1334022.SAMN04487907_102257"/>
<dbReference type="Gene3D" id="2.60.120.260">
    <property type="entry name" value="Galactose-binding domain-like"/>
    <property type="match status" value="1"/>
</dbReference>
<dbReference type="SMART" id="SM00939">
    <property type="entry name" value="PepX_C"/>
    <property type="match status" value="1"/>
</dbReference>
<dbReference type="Pfam" id="PF02129">
    <property type="entry name" value="Peptidase_S15"/>
    <property type="match status" value="1"/>
</dbReference>
<dbReference type="InterPro" id="IPR013736">
    <property type="entry name" value="Xaa-Pro_dipept_C"/>
</dbReference>
<dbReference type="EMBL" id="FOKV01000002">
    <property type="protein sequence ID" value="SFC10487.1"/>
    <property type="molecule type" value="Genomic_DNA"/>
</dbReference>
<keyword evidence="2" id="KW-1133">Transmembrane helix</keyword>
<dbReference type="Pfam" id="PF08530">
    <property type="entry name" value="PepX_C"/>
    <property type="match status" value="1"/>
</dbReference>
<dbReference type="NCBIfam" id="NF003780">
    <property type="entry name" value="PRK05371.1-1"/>
    <property type="match status" value="1"/>
</dbReference>
<dbReference type="Proteomes" id="UP000199438">
    <property type="component" value="Unassembled WGS sequence"/>
</dbReference>
<dbReference type="InterPro" id="IPR005674">
    <property type="entry name" value="CocE/Ser_esterase"/>
</dbReference>
<evidence type="ECO:0000256" key="2">
    <source>
        <dbReference type="SAM" id="Phobius"/>
    </source>
</evidence>
<dbReference type="PANTHER" id="PTHR43056:SF10">
    <property type="entry name" value="COCE_NOND FAMILY, PUTATIVE (AFU_ORTHOLOGUE AFUA_7G00600)-RELATED"/>
    <property type="match status" value="1"/>
</dbReference>
<evidence type="ECO:0000313" key="4">
    <source>
        <dbReference type="EMBL" id="SFC10487.1"/>
    </source>
</evidence>
<name>A0A1I1GF96_9FLAO</name>
<evidence type="ECO:0000313" key="5">
    <source>
        <dbReference type="Proteomes" id="UP000199438"/>
    </source>
</evidence>
<dbReference type="SUPFAM" id="SSF53474">
    <property type="entry name" value="alpha/beta-Hydrolases"/>
    <property type="match status" value="1"/>
</dbReference>
<dbReference type="AlphaFoldDB" id="A0A1I1GF96"/>
<dbReference type="InterPro" id="IPR029058">
    <property type="entry name" value="AB_hydrolase_fold"/>
</dbReference>
<keyword evidence="1" id="KW-0378">Hydrolase</keyword>
<keyword evidence="2" id="KW-0812">Transmembrane</keyword>
<dbReference type="GO" id="GO:0008239">
    <property type="term" value="F:dipeptidyl-peptidase activity"/>
    <property type="evidence" value="ECO:0007669"/>
    <property type="project" value="InterPro"/>
</dbReference>
<feature type="transmembrane region" description="Helical" evidence="2">
    <location>
        <begin position="30"/>
        <end position="51"/>
    </location>
</feature>
<evidence type="ECO:0000256" key="1">
    <source>
        <dbReference type="ARBA" id="ARBA00022801"/>
    </source>
</evidence>
<protein>
    <submittedName>
        <fullName evidence="4">X-Pro dipeptidyl-peptidase</fullName>
    </submittedName>
</protein>
<keyword evidence="5" id="KW-1185">Reference proteome</keyword>
<proteinExistence type="predicted"/>
<dbReference type="SUPFAM" id="SSF49785">
    <property type="entry name" value="Galactose-binding domain-like"/>
    <property type="match status" value="1"/>
</dbReference>